<dbReference type="GeneID" id="140688736"/>
<reference evidence="1" key="1">
    <citation type="submission" date="2025-05" db="UniProtKB">
        <authorList>
            <consortium name="RefSeq"/>
        </authorList>
    </citation>
    <scope>NUCLEOTIDE SEQUENCE [LARGE SCALE GENOMIC DNA]</scope>
</reference>
<organism evidence="1 2">
    <name type="scientific">Vicugna pacos</name>
    <name type="common">Alpaca</name>
    <name type="synonym">Lama pacos</name>
    <dbReference type="NCBI Taxonomy" id="30538"/>
    <lineage>
        <taxon>Eukaryota</taxon>
        <taxon>Metazoa</taxon>
        <taxon>Chordata</taxon>
        <taxon>Craniata</taxon>
        <taxon>Vertebrata</taxon>
        <taxon>Euteleostomi</taxon>
        <taxon>Mammalia</taxon>
        <taxon>Eutheria</taxon>
        <taxon>Laurasiatheria</taxon>
        <taxon>Artiodactyla</taxon>
        <taxon>Tylopoda</taxon>
        <taxon>Camelidae</taxon>
        <taxon>Vicugna</taxon>
    </lineage>
</organism>
<name>A0ABM5C7I4_VICPA</name>
<evidence type="ECO:0000313" key="2">
    <source>
        <dbReference type="RefSeq" id="XP_072804615.1"/>
    </source>
</evidence>
<protein>
    <submittedName>
        <fullName evidence="2">Uncharacterized protein</fullName>
    </submittedName>
</protein>
<gene>
    <name evidence="2" type="primary">LOC140688736</name>
</gene>
<dbReference type="RefSeq" id="XP_072804615.1">
    <property type="nucleotide sequence ID" value="XM_072948514.1"/>
</dbReference>
<keyword evidence="1" id="KW-1185">Reference proteome</keyword>
<reference evidence="2" key="2">
    <citation type="submission" date="2025-08" db="UniProtKB">
        <authorList>
            <consortium name="RefSeq"/>
        </authorList>
    </citation>
    <scope>IDENTIFICATION</scope>
</reference>
<proteinExistence type="predicted"/>
<evidence type="ECO:0000313" key="1">
    <source>
        <dbReference type="Proteomes" id="UP001652581"/>
    </source>
</evidence>
<sequence>MRSKSEKIFNIKLQIVLNTRLWSLDAMWRGGLWRACVSAHACAHVIWPEGLFQSCGSDGSSDLWSPSAGCLITAHLTPATNTLFWGPPHAACPHTEFFLRHLKVSPPSLSAWPLCRLPCESLEVQAVPGQTCSLPLRCPGGPLRTLWAGAGGVGLLGYREHVLTVQVASMKLPVLSWGVRGELTGRQRSQQGAGTLSFRKFTSCHVTFTKHLRALIGAARVPSRKSPTSKLLPPDYTWQLSIRPPYL</sequence>
<accession>A0ABM5C7I4</accession>
<dbReference type="Proteomes" id="UP001652581">
    <property type="component" value="Chromosome 2"/>
</dbReference>